<keyword evidence="8" id="KW-1185">Reference proteome</keyword>
<feature type="region of interest" description="Disordered" evidence="5">
    <location>
        <begin position="294"/>
        <end position="339"/>
    </location>
</feature>
<evidence type="ECO:0000256" key="6">
    <source>
        <dbReference type="SAM" id="SignalP"/>
    </source>
</evidence>
<dbReference type="Proteomes" id="UP000636949">
    <property type="component" value="Unassembled WGS sequence"/>
</dbReference>
<dbReference type="PANTHER" id="PTHR42953">
    <property type="entry name" value="HIGH-AFFINITY ZINC UPTAKE SYSTEM PROTEIN ZNUA-RELATED"/>
    <property type="match status" value="1"/>
</dbReference>
<dbReference type="InterPro" id="IPR006127">
    <property type="entry name" value="ZnuA-like"/>
</dbReference>
<accession>A0A8J2Z300</accession>
<evidence type="ECO:0000256" key="3">
    <source>
        <dbReference type="ARBA" id="ARBA00022723"/>
    </source>
</evidence>
<dbReference type="RefSeq" id="WP_117001592.1">
    <property type="nucleotide sequence ID" value="NZ_BMJS01000003.1"/>
</dbReference>
<dbReference type="EMBL" id="BMJS01000003">
    <property type="protein sequence ID" value="GGF90644.1"/>
    <property type="molecule type" value="Genomic_DNA"/>
</dbReference>
<evidence type="ECO:0000256" key="4">
    <source>
        <dbReference type="ARBA" id="ARBA00022729"/>
    </source>
</evidence>
<feature type="compositionally biased region" description="Basic and acidic residues" evidence="5">
    <location>
        <begin position="315"/>
        <end position="332"/>
    </location>
</feature>
<feature type="compositionally biased region" description="Polar residues" evidence="5">
    <location>
        <begin position="294"/>
        <end position="304"/>
    </location>
</feature>
<evidence type="ECO:0000256" key="1">
    <source>
        <dbReference type="ARBA" id="ARBA00004196"/>
    </source>
</evidence>
<dbReference type="InterPro" id="IPR050492">
    <property type="entry name" value="Bact_metal-bind_prot9"/>
</dbReference>
<evidence type="ECO:0000256" key="2">
    <source>
        <dbReference type="ARBA" id="ARBA00022448"/>
    </source>
</evidence>
<organism evidence="7 8">
    <name type="scientific">Cysteiniphilum litorale</name>
    <dbReference type="NCBI Taxonomy" id="2056700"/>
    <lineage>
        <taxon>Bacteria</taxon>
        <taxon>Pseudomonadati</taxon>
        <taxon>Pseudomonadota</taxon>
        <taxon>Gammaproteobacteria</taxon>
        <taxon>Thiotrichales</taxon>
        <taxon>Fastidiosibacteraceae</taxon>
        <taxon>Cysteiniphilum</taxon>
    </lineage>
</organism>
<gene>
    <name evidence="7" type="ORF">GCM10010995_04960</name>
</gene>
<dbReference type="OrthoDB" id="5296019at2"/>
<reference evidence="7" key="2">
    <citation type="submission" date="2020-09" db="EMBL/GenBank/DDBJ databases">
        <authorList>
            <person name="Sun Q."/>
            <person name="Zhou Y."/>
        </authorList>
    </citation>
    <scope>NUCLEOTIDE SEQUENCE</scope>
    <source>
        <strain evidence="7">CGMCC 1.15758</strain>
    </source>
</reference>
<dbReference type="AlphaFoldDB" id="A0A8J2Z300"/>
<proteinExistence type="predicted"/>
<keyword evidence="4 6" id="KW-0732">Signal</keyword>
<protein>
    <submittedName>
        <fullName evidence="7">ABC transporter substrate-binding protein</fullName>
    </submittedName>
</protein>
<dbReference type="Pfam" id="PF01297">
    <property type="entry name" value="ZnuA"/>
    <property type="match status" value="1"/>
</dbReference>
<dbReference type="GO" id="GO:0046872">
    <property type="term" value="F:metal ion binding"/>
    <property type="evidence" value="ECO:0007669"/>
    <property type="project" value="UniProtKB-KW"/>
</dbReference>
<evidence type="ECO:0000256" key="5">
    <source>
        <dbReference type="SAM" id="MobiDB-lite"/>
    </source>
</evidence>
<comment type="subcellular location">
    <subcellularLocation>
        <location evidence="1">Cell envelope</location>
    </subcellularLocation>
</comment>
<feature type="chain" id="PRO_5035259405" evidence="6">
    <location>
        <begin position="28"/>
        <end position="339"/>
    </location>
</feature>
<evidence type="ECO:0000313" key="8">
    <source>
        <dbReference type="Proteomes" id="UP000636949"/>
    </source>
</evidence>
<dbReference type="GO" id="GO:0030001">
    <property type="term" value="P:metal ion transport"/>
    <property type="evidence" value="ECO:0007669"/>
    <property type="project" value="InterPro"/>
</dbReference>
<feature type="signal peptide" evidence="6">
    <location>
        <begin position="1"/>
        <end position="27"/>
    </location>
</feature>
<reference evidence="7" key="1">
    <citation type="journal article" date="2014" name="Int. J. Syst. Evol. Microbiol.">
        <title>Complete genome sequence of Corynebacterium casei LMG S-19264T (=DSM 44701T), isolated from a smear-ripened cheese.</title>
        <authorList>
            <consortium name="US DOE Joint Genome Institute (JGI-PGF)"/>
            <person name="Walter F."/>
            <person name="Albersmeier A."/>
            <person name="Kalinowski J."/>
            <person name="Ruckert C."/>
        </authorList>
    </citation>
    <scope>NUCLEOTIDE SEQUENCE</scope>
    <source>
        <strain evidence="7">CGMCC 1.15758</strain>
    </source>
</reference>
<name>A0A8J2Z300_9GAMM</name>
<keyword evidence="2" id="KW-0813">Transport</keyword>
<sequence length="339" mass="37790">MSTLYRNSKKIILIATGFLTLISSSHADIKVVAAENFYANVASLIGGDYVKTNSIINNPDADPHLFTTSASTAVAINDAQVIIYNGADYDPWMKQLLNAQSSNNKVAIIDVATLMNAKSGDNPHLWYNPDTFPTLAKKLTEVFSQIEPEHKKTFDLNYQTFDKRYQTVYSQINDIKSRFAGTKVTATEPVFGYMADALGLTMLGQKFQWTVMNDAEASPKMLADYQNLFKKRTVKVLFYNQQVHDNVTENILNLAKDNNIPYVGVSETMPQNDNVITWLKANLSDTQKALEQATATEHNNSKTPTVKAMPQVSRDTTKASAKEAKETVKEDNPLTNLQQ</sequence>
<dbReference type="SUPFAM" id="SSF53807">
    <property type="entry name" value="Helical backbone' metal receptor"/>
    <property type="match status" value="1"/>
</dbReference>
<dbReference type="Gene3D" id="3.40.50.1980">
    <property type="entry name" value="Nitrogenase molybdenum iron protein domain"/>
    <property type="match status" value="2"/>
</dbReference>
<dbReference type="GO" id="GO:0030313">
    <property type="term" value="C:cell envelope"/>
    <property type="evidence" value="ECO:0007669"/>
    <property type="project" value="UniProtKB-SubCell"/>
</dbReference>
<keyword evidence="3" id="KW-0479">Metal-binding</keyword>
<comment type="caution">
    <text evidence="7">The sequence shown here is derived from an EMBL/GenBank/DDBJ whole genome shotgun (WGS) entry which is preliminary data.</text>
</comment>
<evidence type="ECO:0000313" key="7">
    <source>
        <dbReference type="EMBL" id="GGF90644.1"/>
    </source>
</evidence>
<dbReference type="PANTHER" id="PTHR42953:SF1">
    <property type="entry name" value="METAL-BINDING PROTEIN HI_0362-RELATED"/>
    <property type="match status" value="1"/>
</dbReference>